<sequence>MSDDRERPQGEVNANPIGGWEDGRTADSTTEESGAAAAGYGVPGPIEVPPVEGSMTDADPDLVADADLEQGRAPDPAVDAAEHVRQVGGV</sequence>
<comment type="caution">
    <text evidence="2">The sequence shown here is derived from an EMBL/GenBank/DDBJ whole genome shotgun (WGS) entry which is preliminary data.</text>
</comment>
<protein>
    <recommendedName>
        <fullName evidence="4">DUF5709 domain-containing protein</fullName>
    </recommendedName>
</protein>
<feature type="region of interest" description="Disordered" evidence="1">
    <location>
        <begin position="1"/>
        <end position="59"/>
    </location>
</feature>
<organism evidence="2 3">
    <name type="scientific">Microbacterium deminutum</name>
    <dbReference type="NCBI Taxonomy" id="344164"/>
    <lineage>
        <taxon>Bacteria</taxon>
        <taxon>Bacillati</taxon>
        <taxon>Actinomycetota</taxon>
        <taxon>Actinomycetes</taxon>
        <taxon>Micrococcales</taxon>
        <taxon>Microbacteriaceae</taxon>
        <taxon>Microbacterium</taxon>
    </lineage>
</organism>
<dbReference type="RefSeq" id="WP_344095083.1">
    <property type="nucleotide sequence ID" value="NZ_BAAAOG010000004.1"/>
</dbReference>
<proteinExistence type="predicted"/>
<accession>A0ABN2R004</accession>
<evidence type="ECO:0000313" key="3">
    <source>
        <dbReference type="Proteomes" id="UP001499933"/>
    </source>
</evidence>
<name>A0ABN2R004_9MICO</name>
<evidence type="ECO:0008006" key="4">
    <source>
        <dbReference type="Google" id="ProtNLM"/>
    </source>
</evidence>
<dbReference type="EMBL" id="BAAAOG010000004">
    <property type="protein sequence ID" value="GAA1961168.1"/>
    <property type="molecule type" value="Genomic_DNA"/>
</dbReference>
<keyword evidence="3" id="KW-1185">Reference proteome</keyword>
<feature type="compositionally biased region" description="Low complexity" evidence="1">
    <location>
        <begin position="34"/>
        <end position="53"/>
    </location>
</feature>
<reference evidence="2 3" key="1">
    <citation type="journal article" date="2019" name="Int. J. Syst. Evol. Microbiol.">
        <title>The Global Catalogue of Microorganisms (GCM) 10K type strain sequencing project: providing services to taxonomists for standard genome sequencing and annotation.</title>
        <authorList>
            <consortium name="The Broad Institute Genomics Platform"/>
            <consortium name="The Broad Institute Genome Sequencing Center for Infectious Disease"/>
            <person name="Wu L."/>
            <person name="Ma J."/>
        </authorList>
    </citation>
    <scope>NUCLEOTIDE SEQUENCE [LARGE SCALE GENOMIC DNA]</scope>
    <source>
        <strain evidence="2 3">JCM 14901</strain>
    </source>
</reference>
<dbReference type="Proteomes" id="UP001499933">
    <property type="component" value="Unassembled WGS sequence"/>
</dbReference>
<evidence type="ECO:0000256" key="1">
    <source>
        <dbReference type="SAM" id="MobiDB-lite"/>
    </source>
</evidence>
<gene>
    <name evidence="2" type="ORF">GCM10009776_24810</name>
</gene>
<evidence type="ECO:0000313" key="2">
    <source>
        <dbReference type="EMBL" id="GAA1961168.1"/>
    </source>
</evidence>